<comment type="caution">
    <text evidence="1">The sequence shown here is derived from an EMBL/GenBank/DDBJ whole genome shotgun (WGS) entry which is preliminary data.</text>
</comment>
<name>A0A9D4EQT0_DREPO</name>
<protein>
    <submittedName>
        <fullName evidence="1">Uncharacterized protein</fullName>
    </submittedName>
</protein>
<dbReference type="AlphaFoldDB" id="A0A9D4EQT0"/>
<gene>
    <name evidence="1" type="ORF">DPMN_162062</name>
</gene>
<proteinExistence type="predicted"/>
<dbReference type="EMBL" id="JAIWYP010000008">
    <property type="protein sequence ID" value="KAH3784111.1"/>
    <property type="molecule type" value="Genomic_DNA"/>
</dbReference>
<evidence type="ECO:0000313" key="2">
    <source>
        <dbReference type="Proteomes" id="UP000828390"/>
    </source>
</evidence>
<reference evidence="1" key="2">
    <citation type="submission" date="2020-11" db="EMBL/GenBank/DDBJ databases">
        <authorList>
            <person name="McCartney M.A."/>
            <person name="Auch B."/>
            <person name="Kono T."/>
            <person name="Mallez S."/>
            <person name="Becker A."/>
            <person name="Gohl D.M."/>
            <person name="Silverstein K.A.T."/>
            <person name="Koren S."/>
            <person name="Bechman K.B."/>
            <person name="Herman A."/>
            <person name="Abrahante J.E."/>
            <person name="Garbe J."/>
        </authorList>
    </citation>
    <scope>NUCLEOTIDE SEQUENCE</scope>
    <source>
        <strain evidence="1">Duluth1</strain>
        <tissue evidence="1">Whole animal</tissue>
    </source>
</reference>
<reference evidence="1" key="1">
    <citation type="journal article" date="2019" name="bioRxiv">
        <title>The Genome of the Zebra Mussel, Dreissena polymorpha: A Resource for Invasive Species Research.</title>
        <authorList>
            <person name="McCartney M.A."/>
            <person name="Auch B."/>
            <person name="Kono T."/>
            <person name="Mallez S."/>
            <person name="Zhang Y."/>
            <person name="Obille A."/>
            <person name="Becker A."/>
            <person name="Abrahante J.E."/>
            <person name="Garbe J."/>
            <person name="Badalamenti J.P."/>
            <person name="Herman A."/>
            <person name="Mangelson H."/>
            <person name="Liachko I."/>
            <person name="Sullivan S."/>
            <person name="Sone E.D."/>
            <person name="Koren S."/>
            <person name="Silverstein K.A.T."/>
            <person name="Beckman K.B."/>
            <person name="Gohl D.M."/>
        </authorList>
    </citation>
    <scope>NUCLEOTIDE SEQUENCE</scope>
    <source>
        <strain evidence="1">Duluth1</strain>
        <tissue evidence="1">Whole animal</tissue>
    </source>
</reference>
<organism evidence="1 2">
    <name type="scientific">Dreissena polymorpha</name>
    <name type="common">Zebra mussel</name>
    <name type="synonym">Mytilus polymorpha</name>
    <dbReference type="NCBI Taxonomy" id="45954"/>
    <lineage>
        <taxon>Eukaryota</taxon>
        <taxon>Metazoa</taxon>
        <taxon>Spiralia</taxon>
        <taxon>Lophotrochozoa</taxon>
        <taxon>Mollusca</taxon>
        <taxon>Bivalvia</taxon>
        <taxon>Autobranchia</taxon>
        <taxon>Heteroconchia</taxon>
        <taxon>Euheterodonta</taxon>
        <taxon>Imparidentia</taxon>
        <taxon>Neoheterodontei</taxon>
        <taxon>Myida</taxon>
        <taxon>Dreissenoidea</taxon>
        <taxon>Dreissenidae</taxon>
        <taxon>Dreissena</taxon>
    </lineage>
</organism>
<keyword evidence="2" id="KW-1185">Reference proteome</keyword>
<evidence type="ECO:0000313" key="1">
    <source>
        <dbReference type="EMBL" id="KAH3784111.1"/>
    </source>
</evidence>
<dbReference type="Proteomes" id="UP000828390">
    <property type="component" value="Unassembled WGS sequence"/>
</dbReference>
<sequence length="115" mass="12903">MWSHKTRGIVIASSSSAVRRPLFYLIHDDDDDDNNNDDYFIVVVVEVEVEVVVQEFSAGATHQVNVIRESQNKDGSAIDGDTHVVVLGVYCIIFPRKMLNKTRRADIPDGRPTMS</sequence>
<accession>A0A9D4EQT0</accession>